<evidence type="ECO:0000313" key="10">
    <source>
        <dbReference type="Proteomes" id="UP000484547"/>
    </source>
</evidence>
<dbReference type="InterPro" id="IPR013686">
    <property type="entry name" value="Polypept-transport_assoc_ShlB"/>
</dbReference>
<sequence length="534" mass="58327">MKTKIISLMLVLSCAGASAATALPNSSGDLRALEENRAAGDKTAVLTKEETNTDVSGSRKFYLQNFAFTSEDAVQQDVLAALVESYCGREVDFNELQQAVNKVTAYLRGQGYAVATAFLPQQEITDGIIEVKIVLGRLSNVQVNNTSALAEGQAEKAAGILKKGELLRTDRLETVLNNINDLAGVTAVGVLRAGQANGTSDFVIDLRADKPQQKILYTDNYGNKYSGRYRYGFQTTINNPGRIGDKFFLGGMLSNDNLHNYNLGYEMPVGSRGTKLGVSYSLMDYTLSGFYNILDAVGRAKTFSIYGSTPLINTASEHLAAVYGYDNRQLKDELRTFGIDTKKHSNALHAGIAGNIKGSGSYTGYSALYYAGRLSYDDASSYTEGSYHKFNTDVNHIRRLGNVLNLHVNFHSQLASKDLDGSEQFVLGGANGVRAYPQGEASGDSGYQATAELRYATPVPDLTLAAYVDWGEVELSKSYGQHRGLAGWGLGLQYAKADDYYLRLDYARKLGSEEFTSEESDKNGRLWFLAYKLF</sequence>
<protein>
    <submittedName>
        <fullName evidence="7">ShlB/FhaC/HecB family hemolysin secretion/activation protein</fullName>
    </submittedName>
</protein>
<keyword evidence="2" id="KW-0812">Transmembrane</keyword>
<evidence type="ECO:0000313" key="8">
    <source>
        <dbReference type="EMBL" id="MTU03866.1"/>
    </source>
</evidence>
<evidence type="ECO:0000259" key="5">
    <source>
        <dbReference type="Pfam" id="PF03865"/>
    </source>
</evidence>
<keyword evidence="4" id="KW-0732">Signal</keyword>
<organism evidence="7 10">
    <name type="scientific">Phascolarctobacterium faecium</name>
    <dbReference type="NCBI Taxonomy" id="33025"/>
    <lineage>
        <taxon>Bacteria</taxon>
        <taxon>Bacillati</taxon>
        <taxon>Bacillota</taxon>
        <taxon>Negativicutes</taxon>
        <taxon>Acidaminococcales</taxon>
        <taxon>Acidaminococcaceae</taxon>
        <taxon>Phascolarctobacterium</taxon>
    </lineage>
</organism>
<feature type="signal peptide" evidence="4">
    <location>
        <begin position="1"/>
        <end position="19"/>
    </location>
</feature>
<dbReference type="InterPro" id="IPR051544">
    <property type="entry name" value="TPS_OM_transporter"/>
</dbReference>
<feature type="chain" id="PRO_5030910437" evidence="4">
    <location>
        <begin position="20"/>
        <end position="534"/>
    </location>
</feature>
<dbReference type="PANTHER" id="PTHR34597:SF1">
    <property type="entry name" value="HEME_HEMOPEXIN TRANSPORTER PROTEIN HUXB"/>
    <property type="match status" value="1"/>
</dbReference>
<keyword evidence="3" id="KW-0998">Cell outer membrane</keyword>
<keyword evidence="1" id="KW-1134">Transmembrane beta strand</keyword>
<dbReference type="Gene3D" id="2.40.160.50">
    <property type="entry name" value="membrane protein fhac: a member of the omp85/tpsb transporter family"/>
    <property type="match status" value="1"/>
</dbReference>
<dbReference type="GO" id="GO:0046819">
    <property type="term" value="P:protein secretion by the type V secretion system"/>
    <property type="evidence" value="ECO:0007669"/>
    <property type="project" value="TreeGrafter"/>
</dbReference>
<dbReference type="Gene3D" id="3.10.20.310">
    <property type="entry name" value="membrane protein fhac"/>
    <property type="match status" value="1"/>
</dbReference>
<evidence type="ECO:0000256" key="3">
    <source>
        <dbReference type="ARBA" id="ARBA00023237"/>
    </source>
</evidence>
<feature type="domain" description="Haemolysin activator HlyB C-terminal" evidence="5">
    <location>
        <begin position="198"/>
        <end position="493"/>
    </location>
</feature>
<evidence type="ECO:0000313" key="9">
    <source>
        <dbReference type="Proteomes" id="UP000443070"/>
    </source>
</evidence>
<evidence type="ECO:0000256" key="4">
    <source>
        <dbReference type="SAM" id="SignalP"/>
    </source>
</evidence>
<dbReference type="GO" id="GO:0008320">
    <property type="term" value="F:protein transmembrane transporter activity"/>
    <property type="evidence" value="ECO:0007669"/>
    <property type="project" value="TreeGrafter"/>
</dbReference>
<evidence type="ECO:0000256" key="1">
    <source>
        <dbReference type="ARBA" id="ARBA00022452"/>
    </source>
</evidence>
<proteinExistence type="predicted"/>
<dbReference type="PANTHER" id="PTHR34597">
    <property type="entry name" value="SLR1661 PROTEIN"/>
    <property type="match status" value="1"/>
</dbReference>
<keyword evidence="9" id="KW-1185">Reference proteome</keyword>
<dbReference type="AlphaFoldDB" id="A0A7X2XFL1"/>
<gene>
    <name evidence="7" type="ORF">GMD11_05910</name>
    <name evidence="8" type="ORF">GMD18_05555</name>
</gene>
<accession>A0A7X2XFL1</accession>
<name>A0A7X2XFL1_9FIRM</name>
<feature type="domain" description="Polypeptide-transport-associated ShlB-type" evidence="6">
    <location>
        <begin position="63"/>
        <end position="136"/>
    </location>
</feature>
<comment type="caution">
    <text evidence="7">The sequence shown here is derived from an EMBL/GenBank/DDBJ whole genome shotgun (WGS) entry which is preliminary data.</text>
</comment>
<dbReference type="OrthoDB" id="596066at2"/>
<dbReference type="Proteomes" id="UP000484547">
    <property type="component" value="Unassembled WGS sequence"/>
</dbReference>
<evidence type="ECO:0000259" key="6">
    <source>
        <dbReference type="Pfam" id="PF08479"/>
    </source>
</evidence>
<dbReference type="Proteomes" id="UP000443070">
    <property type="component" value="Unassembled WGS sequence"/>
</dbReference>
<dbReference type="InterPro" id="IPR005565">
    <property type="entry name" value="Hemolysn_activator_HlyB_C"/>
</dbReference>
<evidence type="ECO:0000313" key="7">
    <source>
        <dbReference type="EMBL" id="MTT75804.1"/>
    </source>
</evidence>
<reference evidence="9 10" key="1">
    <citation type="journal article" date="2019" name="Nat. Med.">
        <title>A library of human gut bacterial isolates paired with longitudinal multiomics data enables mechanistic microbiome research.</title>
        <authorList>
            <person name="Poyet M."/>
            <person name="Groussin M."/>
            <person name="Gibbons S.M."/>
            <person name="Avila-Pacheco J."/>
            <person name="Jiang X."/>
            <person name="Kearney S.M."/>
            <person name="Perrotta A.R."/>
            <person name="Berdy B."/>
            <person name="Zhao S."/>
            <person name="Lieberman T.D."/>
            <person name="Swanson P.K."/>
            <person name="Smith M."/>
            <person name="Roesemann S."/>
            <person name="Alexander J.E."/>
            <person name="Rich S.A."/>
            <person name="Livny J."/>
            <person name="Vlamakis H."/>
            <person name="Clish C."/>
            <person name="Bullock K."/>
            <person name="Deik A."/>
            <person name="Scott J."/>
            <person name="Pierce K.A."/>
            <person name="Xavier R.J."/>
            <person name="Alm E.J."/>
        </authorList>
    </citation>
    <scope>NUCLEOTIDE SEQUENCE [LARGE SCALE GENOMIC DNA]</scope>
    <source>
        <strain evidence="7 10">BIOML-A13</strain>
        <strain evidence="8 9">BIOML-A3</strain>
    </source>
</reference>
<dbReference type="RefSeq" id="WP_155163871.1">
    <property type="nucleotide sequence ID" value="NZ_WNBG01000002.1"/>
</dbReference>
<dbReference type="Pfam" id="PF03865">
    <property type="entry name" value="ShlB"/>
    <property type="match status" value="1"/>
</dbReference>
<keyword evidence="1" id="KW-0472">Membrane</keyword>
<dbReference type="EMBL" id="WNBW01000002">
    <property type="protein sequence ID" value="MTU03866.1"/>
    <property type="molecule type" value="Genomic_DNA"/>
</dbReference>
<dbReference type="GO" id="GO:0098046">
    <property type="term" value="C:type V protein secretion system complex"/>
    <property type="evidence" value="ECO:0007669"/>
    <property type="project" value="TreeGrafter"/>
</dbReference>
<evidence type="ECO:0000256" key="2">
    <source>
        <dbReference type="ARBA" id="ARBA00022692"/>
    </source>
</evidence>
<dbReference type="Pfam" id="PF08479">
    <property type="entry name" value="POTRA_2"/>
    <property type="match status" value="1"/>
</dbReference>
<dbReference type="EMBL" id="WNBM01000002">
    <property type="protein sequence ID" value="MTT75804.1"/>
    <property type="molecule type" value="Genomic_DNA"/>
</dbReference>